<evidence type="ECO:0000313" key="7">
    <source>
        <dbReference type="EMBL" id="MFC3675519.1"/>
    </source>
</evidence>
<dbReference type="EMBL" id="JBHRYJ010000001">
    <property type="protein sequence ID" value="MFC3675519.1"/>
    <property type="molecule type" value="Genomic_DNA"/>
</dbReference>
<comment type="caution">
    <text evidence="7">The sequence shown here is derived from an EMBL/GenBank/DDBJ whole genome shotgun (WGS) entry which is preliminary data.</text>
</comment>
<proteinExistence type="predicted"/>
<evidence type="ECO:0000256" key="3">
    <source>
        <dbReference type="ARBA" id="ARBA00022989"/>
    </source>
</evidence>
<evidence type="ECO:0000313" key="8">
    <source>
        <dbReference type="Proteomes" id="UP001595711"/>
    </source>
</evidence>
<evidence type="ECO:0000256" key="5">
    <source>
        <dbReference type="SAM" id="Phobius"/>
    </source>
</evidence>
<comment type="subcellular location">
    <subcellularLocation>
        <location evidence="1">Membrane</location>
    </subcellularLocation>
</comment>
<feature type="domain" description="TMEM205-like" evidence="6">
    <location>
        <begin position="10"/>
        <end position="94"/>
    </location>
</feature>
<dbReference type="InterPro" id="IPR025423">
    <property type="entry name" value="TMEM205-like"/>
</dbReference>
<evidence type="ECO:0000259" key="6">
    <source>
        <dbReference type="Pfam" id="PF13664"/>
    </source>
</evidence>
<keyword evidence="4 5" id="KW-0472">Membrane</keyword>
<dbReference type="RefSeq" id="WP_379724234.1">
    <property type="nucleotide sequence ID" value="NZ_JBHRYJ010000001.1"/>
</dbReference>
<evidence type="ECO:0000256" key="1">
    <source>
        <dbReference type="ARBA" id="ARBA00004370"/>
    </source>
</evidence>
<organism evidence="7 8">
    <name type="scientific">Ferrovibrio xuzhouensis</name>
    <dbReference type="NCBI Taxonomy" id="1576914"/>
    <lineage>
        <taxon>Bacteria</taxon>
        <taxon>Pseudomonadati</taxon>
        <taxon>Pseudomonadota</taxon>
        <taxon>Alphaproteobacteria</taxon>
        <taxon>Rhodospirillales</taxon>
        <taxon>Rhodospirillaceae</taxon>
        <taxon>Ferrovibrio</taxon>
    </lineage>
</organism>
<keyword evidence="8" id="KW-1185">Reference proteome</keyword>
<gene>
    <name evidence="7" type="ORF">ACFOOQ_08195</name>
</gene>
<keyword evidence="2 5" id="KW-0812">Transmembrane</keyword>
<sequence length="139" mass="14565">MTLVHAALIATALLLGAMLFFSFAVAPMVFRALERPQAAKLMQALFPLYYLVILGLGAVAALTLGIAGDPLHGGVMAFVAAAAALLRQGLLPRLDVLRPLKEAGDADAQASFARLHRASMIVNLVQIVAVAAVLVRLLP</sequence>
<evidence type="ECO:0000256" key="2">
    <source>
        <dbReference type="ARBA" id="ARBA00022692"/>
    </source>
</evidence>
<keyword evidence="3 5" id="KW-1133">Transmembrane helix</keyword>
<feature type="transmembrane region" description="Helical" evidence="5">
    <location>
        <begin position="120"/>
        <end position="138"/>
    </location>
</feature>
<accession>A0ABV7VDJ0</accession>
<feature type="transmembrane region" description="Helical" evidence="5">
    <location>
        <begin position="6"/>
        <end position="33"/>
    </location>
</feature>
<dbReference type="Pfam" id="PF13664">
    <property type="entry name" value="DUF4149"/>
    <property type="match status" value="1"/>
</dbReference>
<evidence type="ECO:0000256" key="4">
    <source>
        <dbReference type="ARBA" id="ARBA00023136"/>
    </source>
</evidence>
<reference evidence="8" key="1">
    <citation type="journal article" date="2019" name="Int. J. Syst. Evol. Microbiol.">
        <title>The Global Catalogue of Microorganisms (GCM) 10K type strain sequencing project: providing services to taxonomists for standard genome sequencing and annotation.</title>
        <authorList>
            <consortium name="The Broad Institute Genomics Platform"/>
            <consortium name="The Broad Institute Genome Sequencing Center for Infectious Disease"/>
            <person name="Wu L."/>
            <person name="Ma J."/>
        </authorList>
    </citation>
    <scope>NUCLEOTIDE SEQUENCE [LARGE SCALE GENOMIC DNA]</scope>
    <source>
        <strain evidence="8">KCTC 42182</strain>
    </source>
</reference>
<feature type="transmembrane region" description="Helical" evidence="5">
    <location>
        <begin position="45"/>
        <end position="67"/>
    </location>
</feature>
<protein>
    <submittedName>
        <fullName evidence="7">DUF4149 domain-containing protein</fullName>
    </submittedName>
</protein>
<name>A0ABV7VDJ0_9PROT</name>
<dbReference type="Proteomes" id="UP001595711">
    <property type="component" value="Unassembled WGS sequence"/>
</dbReference>